<protein>
    <recommendedName>
        <fullName evidence="1">IQCH-like ATP-grasp domain-containing protein</fullName>
    </recommendedName>
</protein>
<dbReference type="PANTHER" id="PTHR14465">
    <property type="entry name" value="IQ DOMAIN-CONTAINING PROTEIN H"/>
    <property type="match status" value="1"/>
</dbReference>
<comment type="caution">
    <text evidence="2">The sequence shown here is derived from an EMBL/GenBank/DDBJ whole genome shotgun (WGS) entry which is preliminary data.</text>
</comment>
<dbReference type="AlphaFoldDB" id="A0A1R2B369"/>
<gene>
    <name evidence="2" type="ORF">SteCoe_30630</name>
</gene>
<keyword evidence="3" id="KW-1185">Reference proteome</keyword>
<dbReference type="Proteomes" id="UP000187209">
    <property type="component" value="Unassembled WGS sequence"/>
</dbReference>
<sequence length="1037" mass="119639">MKKTSFVTLNSEIQTLNSALSKMKFPTQDAPKEIKAPKNIPDLSLVLREKSSSFLINPKEIRQPIRKILSEQRARKCMMNPGTNYEIDFVKKKFNIPPPAVSKNRQSGKLKYTKPKPVKNTKAVILPKHVRENPMAEPQRITAKEVESGILSLIHRGLIPKDVDLTPAFERGLPPLQMKIAKFHDWRDMAPPPPQALTTSNFMSLEKLSLPDPMPMTQQATNCETKALVLVKEEVKTYEQIVDSFSSHQIIFRKGRLLVTPEYQSFKRVHSEQWSIVAQALAYAEEVFGRLATPLVYIDGKKLVGLVKDELKPLRFEDLLSCVMNSSAIMPILSNPSNKFRTALGKDLAAVKIQAAWKRYKAFSAYQQLKVLIKKSVIIQNCLRNWKRKTKTQQLIKEKDEVLFREHRVIQKKFESEYNSYRNSSRIEIHLYNCDEDIQSIISPEVAQSSQINRIFSIKNPLIDVIIITSRILPDEIKNYYYRLLEIGGMNNPKSRITFIYPDILNKHNMTKRASSLLYFSYKTLSDLKKIISGKKVYIVPGKLNIYDIKVSVELKIPILSGEYNEISRFSMKSEIKLLFQNCDIPIPYSEVNITNEKQLYQKLALLIVQYSEVETWIFKMNKEEGSRGQYSEVETWIFKMNKEEGSRGLAYFETGSLKMIAEIRKNYDLRQACELQDLISELKANLGTVVKYTMPTLYKNWSHYLSKFIKWGGIIQSAPLTNKAYITYPAIAFMIEPDGQVNYVASGDYLHSAEYLNAGCFFPQTSLSQDDTITMVNSLAKVLCNKKLYGHFTLQLVAFVDPYSDSMKPVPWAVDLCFGMSKLAANYLYFHFLISGSMDVTTGKYFMHCIEEEELEENEENTKLGDANIYRLKNSPRKSEDTELYVKLPPRYNGENPLFHDFNLYDTREFLLCWEMYHPDISKLDLKTFFHMCRYEGISYELEHGRGITFIVYDLLKYGYVGCMCISSKRDTLLKHQNDVFTFLLNQAGPAPQSSNEFLGKESHSLSELISKVRFMEKKSQKTKTKRRTIEDILKD</sequence>
<dbReference type="OrthoDB" id="2117703at2759"/>
<evidence type="ECO:0000313" key="2">
    <source>
        <dbReference type="EMBL" id="OMJ71212.1"/>
    </source>
</evidence>
<reference evidence="2 3" key="1">
    <citation type="submission" date="2016-11" db="EMBL/GenBank/DDBJ databases">
        <title>The macronuclear genome of Stentor coeruleus: a giant cell with tiny introns.</title>
        <authorList>
            <person name="Slabodnick M."/>
            <person name="Ruby J.G."/>
            <person name="Reiff S.B."/>
            <person name="Swart E.C."/>
            <person name="Gosai S."/>
            <person name="Prabakaran S."/>
            <person name="Witkowska E."/>
            <person name="Larue G.E."/>
            <person name="Fisher S."/>
            <person name="Freeman R.M."/>
            <person name="Gunawardena J."/>
            <person name="Chu W."/>
            <person name="Stover N.A."/>
            <person name="Gregory B.D."/>
            <person name="Nowacki M."/>
            <person name="Derisi J."/>
            <person name="Roy S.W."/>
            <person name="Marshall W.F."/>
            <person name="Sood P."/>
        </authorList>
    </citation>
    <scope>NUCLEOTIDE SEQUENCE [LARGE SCALE GENOMIC DNA]</scope>
    <source>
        <strain evidence="2">WM001</strain>
    </source>
</reference>
<evidence type="ECO:0000259" key="1">
    <source>
        <dbReference type="Pfam" id="PF24923"/>
    </source>
</evidence>
<dbReference type="PROSITE" id="PS50096">
    <property type="entry name" value="IQ"/>
    <property type="match status" value="1"/>
</dbReference>
<dbReference type="EMBL" id="MPUH01001012">
    <property type="protein sequence ID" value="OMJ71212.1"/>
    <property type="molecule type" value="Genomic_DNA"/>
</dbReference>
<feature type="domain" description="IQCH-like ATP-grasp" evidence="1">
    <location>
        <begin position="570"/>
        <end position="629"/>
    </location>
</feature>
<dbReference type="PANTHER" id="PTHR14465:SF0">
    <property type="entry name" value="IQ DOMAIN-CONTAINING PROTEIN H"/>
    <property type="match status" value="1"/>
</dbReference>
<evidence type="ECO:0000313" key="3">
    <source>
        <dbReference type="Proteomes" id="UP000187209"/>
    </source>
</evidence>
<dbReference type="Pfam" id="PF24923">
    <property type="entry name" value="ATP-grasp_IQCH"/>
    <property type="match status" value="2"/>
</dbReference>
<dbReference type="InterPro" id="IPR056855">
    <property type="entry name" value="ATP-grasp_IQCH"/>
</dbReference>
<feature type="domain" description="IQCH-like ATP-grasp" evidence="1">
    <location>
        <begin position="632"/>
        <end position="841"/>
    </location>
</feature>
<dbReference type="InterPro" id="IPR038752">
    <property type="entry name" value="IQCH"/>
</dbReference>
<proteinExistence type="predicted"/>
<name>A0A1R2B369_9CILI</name>
<organism evidence="2 3">
    <name type="scientific">Stentor coeruleus</name>
    <dbReference type="NCBI Taxonomy" id="5963"/>
    <lineage>
        <taxon>Eukaryota</taxon>
        <taxon>Sar</taxon>
        <taxon>Alveolata</taxon>
        <taxon>Ciliophora</taxon>
        <taxon>Postciliodesmatophora</taxon>
        <taxon>Heterotrichea</taxon>
        <taxon>Heterotrichida</taxon>
        <taxon>Stentoridae</taxon>
        <taxon>Stentor</taxon>
    </lineage>
</organism>
<accession>A0A1R2B369</accession>